<sequence length="308" mass="34178">MDINALMPLLPDMAAFVAVVETGSFTGAAAKMGMTPSGVSRQISRLEKALGVMLIERTTRRQTTTSVGLAVYEQCRNMLDNAREAVQVSESDAVEPRGRLRVAVPKALARQVLEPHFIAFAKCYPAVSLQLMVSDQRMDPARQDLDIVFHVAAEPYEHLVNRVIGRVSSVLCASPDYLRERGRPEEPCDLLAHDCIPLGLFERDNHWLLSQGDRRENVAVDGRYINNHSEMRLRAVKEGLGIGIFPDFVVCDALKTGAVDQVLSGWHIHSDFQGGIHMQFQPMRFMPAKMRVFIDFFEGLGGVSAGQD</sequence>
<keyword evidence="4" id="KW-0804">Transcription</keyword>
<dbReference type="GO" id="GO:0006351">
    <property type="term" value="P:DNA-templated transcription"/>
    <property type="evidence" value="ECO:0007669"/>
    <property type="project" value="TreeGrafter"/>
</dbReference>
<evidence type="ECO:0000256" key="2">
    <source>
        <dbReference type="ARBA" id="ARBA00023015"/>
    </source>
</evidence>
<protein>
    <submittedName>
        <fullName evidence="6">DNA-binding transcriptional regulator, LysR family</fullName>
    </submittedName>
</protein>
<dbReference type="InterPro" id="IPR005119">
    <property type="entry name" value="LysR_subst-bd"/>
</dbReference>
<keyword evidence="3 6" id="KW-0238">DNA-binding</keyword>
<dbReference type="PANTHER" id="PTHR30537:SF5">
    <property type="entry name" value="HTH-TYPE TRANSCRIPTIONAL ACTIVATOR TTDR-RELATED"/>
    <property type="match status" value="1"/>
</dbReference>
<organism evidence="6 7">
    <name type="scientific">Marinobacterium lutimaris</name>
    <dbReference type="NCBI Taxonomy" id="568106"/>
    <lineage>
        <taxon>Bacteria</taxon>
        <taxon>Pseudomonadati</taxon>
        <taxon>Pseudomonadota</taxon>
        <taxon>Gammaproteobacteria</taxon>
        <taxon>Oceanospirillales</taxon>
        <taxon>Oceanospirillaceae</taxon>
        <taxon>Marinobacterium</taxon>
    </lineage>
</organism>
<dbReference type="AlphaFoldDB" id="A0A1H5X4D1"/>
<reference evidence="6 7" key="1">
    <citation type="submission" date="2016-10" db="EMBL/GenBank/DDBJ databases">
        <authorList>
            <person name="de Groot N.N."/>
        </authorList>
    </citation>
    <scope>NUCLEOTIDE SEQUENCE [LARGE SCALE GENOMIC DNA]</scope>
    <source>
        <strain evidence="6 7">DSM 22012</strain>
    </source>
</reference>
<proteinExistence type="inferred from homology"/>
<comment type="similarity">
    <text evidence="1">Belongs to the LysR transcriptional regulatory family.</text>
</comment>
<accession>A0A1H5X4D1</accession>
<dbReference type="FunFam" id="1.10.10.10:FF:000001">
    <property type="entry name" value="LysR family transcriptional regulator"/>
    <property type="match status" value="1"/>
</dbReference>
<dbReference type="InterPro" id="IPR058163">
    <property type="entry name" value="LysR-type_TF_proteobact-type"/>
</dbReference>
<dbReference type="Gene3D" id="3.40.190.290">
    <property type="match status" value="1"/>
</dbReference>
<dbReference type="GO" id="GO:0003700">
    <property type="term" value="F:DNA-binding transcription factor activity"/>
    <property type="evidence" value="ECO:0007669"/>
    <property type="project" value="InterPro"/>
</dbReference>
<evidence type="ECO:0000313" key="6">
    <source>
        <dbReference type="EMBL" id="SEG06275.1"/>
    </source>
</evidence>
<dbReference type="GO" id="GO:0043565">
    <property type="term" value="F:sequence-specific DNA binding"/>
    <property type="evidence" value="ECO:0007669"/>
    <property type="project" value="TreeGrafter"/>
</dbReference>
<dbReference type="Pfam" id="PF03466">
    <property type="entry name" value="LysR_substrate"/>
    <property type="match status" value="1"/>
</dbReference>
<gene>
    <name evidence="6" type="ORF">SAMN05444390_1011251</name>
</gene>
<dbReference type="PROSITE" id="PS50931">
    <property type="entry name" value="HTH_LYSR"/>
    <property type="match status" value="1"/>
</dbReference>
<dbReference type="Pfam" id="PF00126">
    <property type="entry name" value="HTH_1"/>
    <property type="match status" value="1"/>
</dbReference>
<evidence type="ECO:0000256" key="4">
    <source>
        <dbReference type="ARBA" id="ARBA00023163"/>
    </source>
</evidence>
<feature type="domain" description="HTH lysR-type" evidence="5">
    <location>
        <begin position="8"/>
        <end position="65"/>
    </location>
</feature>
<dbReference type="InterPro" id="IPR000847">
    <property type="entry name" value="LysR_HTH_N"/>
</dbReference>
<dbReference type="OrthoDB" id="9815676at2"/>
<dbReference type="CDD" id="cd08422">
    <property type="entry name" value="PBP2_CrgA_like"/>
    <property type="match status" value="1"/>
</dbReference>
<dbReference type="RefSeq" id="WP_104002166.1">
    <property type="nucleotide sequence ID" value="NZ_FNVQ01000001.1"/>
</dbReference>
<name>A0A1H5X4D1_9GAMM</name>
<dbReference type="EMBL" id="FNVQ01000001">
    <property type="protein sequence ID" value="SEG06275.1"/>
    <property type="molecule type" value="Genomic_DNA"/>
</dbReference>
<dbReference type="InterPro" id="IPR036388">
    <property type="entry name" value="WH-like_DNA-bd_sf"/>
</dbReference>
<dbReference type="InterPro" id="IPR036390">
    <property type="entry name" value="WH_DNA-bd_sf"/>
</dbReference>
<dbReference type="SUPFAM" id="SSF46785">
    <property type="entry name" value="Winged helix' DNA-binding domain"/>
    <property type="match status" value="1"/>
</dbReference>
<keyword evidence="7" id="KW-1185">Reference proteome</keyword>
<keyword evidence="2" id="KW-0805">Transcription regulation</keyword>
<evidence type="ECO:0000313" key="7">
    <source>
        <dbReference type="Proteomes" id="UP000236745"/>
    </source>
</evidence>
<dbReference type="PANTHER" id="PTHR30537">
    <property type="entry name" value="HTH-TYPE TRANSCRIPTIONAL REGULATOR"/>
    <property type="match status" value="1"/>
</dbReference>
<dbReference type="SUPFAM" id="SSF53850">
    <property type="entry name" value="Periplasmic binding protein-like II"/>
    <property type="match status" value="1"/>
</dbReference>
<evidence type="ECO:0000259" key="5">
    <source>
        <dbReference type="PROSITE" id="PS50931"/>
    </source>
</evidence>
<evidence type="ECO:0000256" key="3">
    <source>
        <dbReference type="ARBA" id="ARBA00023125"/>
    </source>
</evidence>
<dbReference type="Proteomes" id="UP000236745">
    <property type="component" value="Unassembled WGS sequence"/>
</dbReference>
<evidence type="ECO:0000256" key="1">
    <source>
        <dbReference type="ARBA" id="ARBA00009437"/>
    </source>
</evidence>
<dbReference type="Gene3D" id="1.10.10.10">
    <property type="entry name" value="Winged helix-like DNA-binding domain superfamily/Winged helix DNA-binding domain"/>
    <property type="match status" value="1"/>
</dbReference>